<accession>V5H0C0</accession>
<proteinExistence type="predicted"/>
<evidence type="ECO:0000313" key="1">
    <source>
        <dbReference type="EMBL" id="JAB66273.1"/>
    </source>
</evidence>
<name>V5H0C0_ANOGL</name>
<dbReference type="EMBL" id="GALX01002193">
    <property type="protein sequence ID" value="JAB66273.1"/>
    <property type="molecule type" value="Transcribed_RNA"/>
</dbReference>
<dbReference type="AlphaFoldDB" id="V5H0C0"/>
<reference evidence="1" key="1">
    <citation type="submission" date="2013-07" db="EMBL/GenBank/DDBJ databases">
        <title>Midgut Transcriptome Profiling of Anoplphora glabripennis, a Lignocellulose Degrading, Wood-Boring Cerambycid.</title>
        <authorList>
            <person name="Scully E.D."/>
            <person name="Hoover K."/>
            <person name="Carlson J.E."/>
            <person name="Tien M."/>
            <person name="Geib S.M."/>
        </authorList>
    </citation>
    <scope>NUCLEOTIDE SEQUENCE</scope>
</reference>
<feature type="non-terminal residue" evidence="1">
    <location>
        <position position="119"/>
    </location>
</feature>
<feature type="non-terminal residue" evidence="1">
    <location>
        <position position="1"/>
    </location>
</feature>
<organism evidence="1">
    <name type="scientific">Anoplophora glabripennis</name>
    <name type="common">Asian longhorn beetle</name>
    <name type="synonym">Anoplophora nobilis</name>
    <dbReference type="NCBI Taxonomy" id="217634"/>
    <lineage>
        <taxon>Eukaryota</taxon>
        <taxon>Metazoa</taxon>
        <taxon>Ecdysozoa</taxon>
        <taxon>Arthropoda</taxon>
        <taxon>Hexapoda</taxon>
        <taxon>Insecta</taxon>
        <taxon>Pterygota</taxon>
        <taxon>Neoptera</taxon>
        <taxon>Endopterygota</taxon>
        <taxon>Coleoptera</taxon>
        <taxon>Polyphaga</taxon>
        <taxon>Cucujiformia</taxon>
        <taxon>Chrysomeloidea</taxon>
        <taxon>Cerambycidae</taxon>
        <taxon>Lamiinae</taxon>
        <taxon>Lamiini</taxon>
        <taxon>Anoplophora</taxon>
    </lineage>
</organism>
<sequence>RRNEEPGPGAFLCSCHFRDAKRENGPEIFLHNVTKKFTYTSPEKRKRREHQVVFEEHPEGLPAKRRFEGLFQPDMTSAPSEMEIIVVDDPSSSTGTSVSSHLPGRRVIKTFINQNIILT</sequence>
<evidence type="ECO:0008006" key="2">
    <source>
        <dbReference type="Google" id="ProtNLM"/>
    </source>
</evidence>
<protein>
    <recommendedName>
        <fullName evidence="2">THAP-type domain-containing protein</fullName>
    </recommendedName>
</protein>